<dbReference type="InterPro" id="IPR000757">
    <property type="entry name" value="Beta-glucanase-like"/>
</dbReference>
<gene>
    <name evidence="4" type="ORF">PG991_003725</name>
</gene>
<reference evidence="4 5" key="1">
    <citation type="submission" date="2023-01" db="EMBL/GenBank/DDBJ databases">
        <title>Analysis of 21 Apiospora genomes using comparative genomics revels a genus with tremendous synthesis potential of carbohydrate active enzymes and secondary metabolites.</title>
        <authorList>
            <person name="Sorensen T."/>
        </authorList>
    </citation>
    <scope>NUCLEOTIDE SEQUENCE [LARGE SCALE GENOMIC DNA]</scope>
    <source>
        <strain evidence="4 5">CBS 20057</strain>
    </source>
</reference>
<feature type="compositionally biased region" description="Pro residues" evidence="1">
    <location>
        <begin position="1152"/>
        <end position="1164"/>
    </location>
</feature>
<feature type="compositionally biased region" description="Basic and acidic residues" evidence="1">
    <location>
        <begin position="1232"/>
        <end position="1271"/>
    </location>
</feature>
<evidence type="ECO:0000256" key="2">
    <source>
        <dbReference type="SAM" id="SignalP"/>
    </source>
</evidence>
<feature type="compositionally biased region" description="Low complexity" evidence="1">
    <location>
        <begin position="299"/>
        <end position="313"/>
    </location>
</feature>
<dbReference type="InterPro" id="IPR013320">
    <property type="entry name" value="ConA-like_dom_sf"/>
</dbReference>
<feature type="region of interest" description="Disordered" evidence="1">
    <location>
        <begin position="326"/>
        <end position="397"/>
    </location>
</feature>
<feature type="compositionally biased region" description="Polar residues" evidence="1">
    <location>
        <begin position="1170"/>
        <end position="1180"/>
    </location>
</feature>
<sequence length="1294" mass="129173">MPASQYLYGILSVLGLAAQLAQGQLTSDCNPMLTDKCPPKKGWPASNYYIDFTKTTSLPSNWIMADYEVVNFNSKGAEFSFIHKGDAPNLWTDFYMLGGRYDVVMKIAPGVGVISSAVLWGDTLDEIDWEFSGNQFGNTPFPSADGMHVIQTNIFGQSQSWDGAATFKPWVHKPYEEFHTYSVEWDFDFIRWFVDGKVMREVRAKDIPSYSKMPQGPMKLQLGVWDGGDPDNSYWTKKWAGGETDLKGGPYTAYVRSVNITNKYPACQYKYNGKSGLRNSIQIIKDGCQVPPTTDAKKPAASSSPALPASSAPAVSLPNFQREVGSGGYAVSPAPSGGAPPAPASSHPPSSPPPPASSAVPTSQAPALGPSTHASSSPPASSAPAPPEAKGSSAVPAAGQSYAASGIPGSSAAPQSTHLSSSAAVAASSYAASGLPSSSPAGSSYAASGIPSSAVVSAPSTLVTSSVVASSSSHALSSGAASGIVSSSASLGGSSGGVSSSGGPSTSTGGILSSLSSLILGTSSSSIVSAGSLSYAASSASIGGTVTGSSSGSAAVTSSHSGSSLSASSGYSVVSQSASSGPQSSPATASHSGSASASASVSESGSSQTMSSAASGSSSAAAASLITTSSISTIYSTNIYTITSCAPEVKNCPGKGAVTTELVSIATTVCPVTLTPGKAAASVSASAPLATQSSLSLSSSAMSRLVSGSSALSSVAASASESMSSAISSFSSSVGAISSSSSLYPSGSSAAAAASLSSSSAAAPPPSQTMPSTYSVSSQVITSSISTIYSTNIYTVTSCAPEVKNCPAKGEVTTELVSLYTTICPVTNKILDGITYPQVNAIAAAPPTSPPVVSASSSAPGMPPSSSSSSPVITSGSMPMSSSSVPSSSGSSLEKALPSAARGSSAPSSPPPMTTSTVFTSSVYTVSSCAPGAAECSSMMGSVTTEQVALYTTVCPVKESSKPPPPPGVAPVLSSGVAAQSGSAAPGISPVVGAAPYANASMPGPMASASQPSAAVVASQPPLFTTSTVFQTNVYTVTSCGPEVTNCPAKLGAVTTEIIALSTTVCPVTQSAVAPVAAPGAAKSDVPSYQYSAAESTAAMGSAPGAPMVSSPPSSLPPSTSPVAEAPAANPALTRLTVVPAGNSNPQNAPKEAPPPVSSGPAPAPGQDTEYLTKTMTNRLSIRPRGVDDGTSGPGPQGRRGTCTIASARRRSPRCPGPGRCPRRTGLPGGLRAHDRLRDGYGGAGHRDGRAAVPDERRRGLGHDRQRDRHAATGHGKYVCCDDDDAHFGRGWWR</sequence>
<evidence type="ECO:0000313" key="5">
    <source>
        <dbReference type="Proteomes" id="UP001396898"/>
    </source>
</evidence>
<feature type="signal peptide" evidence="2">
    <location>
        <begin position="1"/>
        <end position="23"/>
    </location>
</feature>
<protein>
    <submittedName>
        <fullName evidence="4">Extracellular cell wall glucanase Crf1/allergen Asp F9</fullName>
    </submittedName>
</protein>
<keyword evidence="2" id="KW-0732">Signal</keyword>
<feature type="region of interest" description="Disordered" evidence="1">
    <location>
        <begin position="576"/>
        <end position="613"/>
    </location>
</feature>
<dbReference type="EMBL" id="JAQQWI010000007">
    <property type="protein sequence ID" value="KAK8026669.1"/>
    <property type="molecule type" value="Genomic_DNA"/>
</dbReference>
<dbReference type="Pfam" id="PF00722">
    <property type="entry name" value="Glyco_hydro_16"/>
    <property type="match status" value="1"/>
</dbReference>
<dbReference type="Gene3D" id="2.60.120.200">
    <property type="match status" value="1"/>
</dbReference>
<keyword evidence="5" id="KW-1185">Reference proteome</keyword>
<evidence type="ECO:0000259" key="3">
    <source>
        <dbReference type="PROSITE" id="PS51762"/>
    </source>
</evidence>
<dbReference type="PANTHER" id="PTHR10963:SF68">
    <property type="entry name" value="GLYCOSIDASE CRH1-RELATED"/>
    <property type="match status" value="1"/>
</dbReference>
<feature type="compositionally biased region" description="Low complexity" evidence="1">
    <location>
        <begin position="1217"/>
        <end position="1226"/>
    </location>
</feature>
<proteinExistence type="predicted"/>
<evidence type="ECO:0000256" key="1">
    <source>
        <dbReference type="SAM" id="MobiDB-lite"/>
    </source>
</evidence>
<feature type="compositionally biased region" description="Low complexity" evidence="1">
    <location>
        <begin position="847"/>
        <end position="907"/>
    </location>
</feature>
<accession>A0ABR1S5Z4</accession>
<comment type="caution">
    <text evidence="4">The sequence shown here is derived from an EMBL/GenBank/DDBJ whole genome shotgun (WGS) entry which is preliminary data.</text>
</comment>
<feature type="region of interest" description="Disordered" evidence="1">
    <location>
        <begin position="288"/>
        <end position="313"/>
    </location>
</feature>
<organism evidence="4 5">
    <name type="scientific">Apiospora marii</name>
    <dbReference type="NCBI Taxonomy" id="335849"/>
    <lineage>
        <taxon>Eukaryota</taxon>
        <taxon>Fungi</taxon>
        <taxon>Dikarya</taxon>
        <taxon>Ascomycota</taxon>
        <taxon>Pezizomycotina</taxon>
        <taxon>Sordariomycetes</taxon>
        <taxon>Xylariomycetidae</taxon>
        <taxon>Amphisphaeriales</taxon>
        <taxon>Apiosporaceae</taxon>
        <taxon>Apiospora</taxon>
    </lineage>
</organism>
<name>A0ABR1S5Z4_9PEZI</name>
<dbReference type="SUPFAM" id="SSF49899">
    <property type="entry name" value="Concanavalin A-like lectins/glucanases"/>
    <property type="match status" value="1"/>
</dbReference>
<dbReference type="PANTHER" id="PTHR10963">
    <property type="entry name" value="GLYCOSYL HYDROLASE-RELATED"/>
    <property type="match status" value="1"/>
</dbReference>
<feature type="domain" description="GH16" evidence="3">
    <location>
        <begin position="6"/>
        <end position="263"/>
    </location>
</feature>
<feature type="region of interest" description="Disordered" evidence="1">
    <location>
        <begin position="1100"/>
        <end position="1126"/>
    </location>
</feature>
<evidence type="ECO:0000313" key="4">
    <source>
        <dbReference type="EMBL" id="KAK8026669.1"/>
    </source>
</evidence>
<dbReference type="InterPro" id="IPR050546">
    <property type="entry name" value="Glycosyl_Hydrlase_16"/>
</dbReference>
<feature type="compositionally biased region" description="Low complexity" evidence="1">
    <location>
        <begin position="357"/>
        <end position="394"/>
    </location>
</feature>
<feature type="chain" id="PRO_5045993858" evidence="2">
    <location>
        <begin position="24"/>
        <end position="1294"/>
    </location>
</feature>
<dbReference type="PROSITE" id="PS51762">
    <property type="entry name" value="GH16_2"/>
    <property type="match status" value="1"/>
</dbReference>
<feature type="region of interest" description="Disordered" evidence="1">
    <location>
        <begin position="1138"/>
        <end position="1272"/>
    </location>
</feature>
<feature type="region of interest" description="Disordered" evidence="1">
    <location>
        <begin position="847"/>
        <end position="915"/>
    </location>
</feature>
<dbReference type="Proteomes" id="UP001396898">
    <property type="component" value="Unassembled WGS sequence"/>
</dbReference>